<dbReference type="GO" id="GO:0003824">
    <property type="term" value="F:catalytic activity"/>
    <property type="evidence" value="ECO:0007669"/>
    <property type="project" value="InterPro"/>
</dbReference>
<dbReference type="EMBL" id="PQIB02000002">
    <property type="protein sequence ID" value="RLN34948.1"/>
    <property type="molecule type" value="Genomic_DNA"/>
</dbReference>
<evidence type="ECO:0000313" key="4">
    <source>
        <dbReference type="Proteomes" id="UP000275267"/>
    </source>
</evidence>
<organism evidence="3 4">
    <name type="scientific">Panicum miliaceum</name>
    <name type="common">Proso millet</name>
    <name type="synonym">Broomcorn millet</name>
    <dbReference type="NCBI Taxonomy" id="4540"/>
    <lineage>
        <taxon>Eukaryota</taxon>
        <taxon>Viridiplantae</taxon>
        <taxon>Streptophyta</taxon>
        <taxon>Embryophyta</taxon>
        <taxon>Tracheophyta</taxon>
        <taxon>Spermatophyta</taxon>
        <taxon>Magnoliopsida</taxon>
        <taxon>Liliopsida</taxon>
        <taxon>Poales</taxon>
        <taxon>Poaceae</taxon>
        <taxon>PACMAD clade</taxon>
        <taxon>Panicoideae</taxon>
        <taxon>Panicodae</taxon>
        <taxon>Paniceae</taxon>
        <taxon>Panicinae</taxon>
        <taxon>Panicum</taxon>
        <taxon>Panicum sect. Panicum</taxon>
    </lineage>
</organism>
<proteinExistence type="predicted"/>
<comment type="caution">
    <text evidence="3">The sequence shown here is derived from an EMBL/GenBank/DDBJ whole genome shotgun (WGS) entry which is preliminary data.</text>
</comment>
<dbReference type="OrthoDB" id="17255at2759"/>
<reference evidence="4" key="1">
    <citation type="journal article" date="2019" name="Nat. Commun.">
        <title>The genome of broomcorn millet.</title>
        <authorList>
            <person name="Zou C."/>
            <person name="Miki D."/>
            <person name="Li D."/>
            <person name="Tang Q."/>
            <person name="Xiao L."/>
            <person name="Rajput S."/>
            <person name="Deng P."/>
            <person name="Jia W."/>
            <person name="Huang R."/>
            <person name="Zhang M."/>
            <person name="Sun Y."/>
            <person name="Hu J."/>
            <person name="Fu X."/>
            <person name="Schnable P.S."/>
            <person name="Li F."/>
            <person name="Zhang H."/>
            <person name="Feng B."/>
            <person name="Zhu X."/>
            <person name="Liu R."/>
            <person name="Schnable J.C."/>
            <person name="Zhu J.-K."/>
            <person name="Zhang H."/>
        </authorList>
    </citation>
    <scope>NUCLEOTIDE SEQUENCE [LARGE SCALE GENOMIC DNA]</scope>
</reference>
<sequence length="393" mass="43345">MEKAASFLSSILAGGGNARAPAATVTSVLVYPIKSCRGISVPQAPITATGFRWDRQWMLVNSKGRGCTQRVEPKLALIQVELPPEAFAEEWKPTPDDHMVVRAPGMEPLKIPLASECATIYDVSVWEWSGSAYDEGPEAAEWFSTFLGNPTRLVRFKEESETRLTDPDYARGYKVMFSDGYPFLITSQDSLDALNEKLEEPVPINRFRPNILVEGCHPYAEDLWKTIKINKLTFRGVKLCGRCKVPTINQDTGIPSPTEPTETLQKYRSGEVLLPSHKNKRQVYFGQNAVCKESLSANGEGRIIKKRREITARAPETLIVPELAAQRFIVGGGSTACSSISHVCSLLVISYVRWVSPFRDGETAGDPSREARGRGLSLEVGGRFGDGEITPPL</sequence>
<dbReference type="PANTHER" id="PTHR14237:SF61">
    <property type="entry name" value="MOSC DOMAIN-CONTAINING PROTEIN"/>
    <property type="match status" value="1"/>
</dbReference>
<dbReference type="STRING" id="4540.A0A3L6TBM7"/>
<evidence type="ECO:0000313" key="3">
    <source>
        <dbReference type="EMBL" id="RLN34948.1"/>
    </source>
</evidence>
<dbReference type="Proteomes" id="UP000275267">
    <property type="component" value="Unassembled WGS sequence"/>
</dbReference>
<evidence type="ECO:0000256" key="1">
    <source>
        <dbReference type="SAM" id="MobiDB-lite"/>
    </source>
</evidence>
<accession>A0A3L6TBM7</accession>
<dbReference type="Pfam" id="PF03476">
    <property type="entry name" value="MOSC_N"/>
    <property type="match status" value="1"/>
</dbReference>
<dbReference type="GO" id="GO:0030170">
    <property type="term" value="F:pyridoxal phosphate binding"/>
    <property type="evidence" value="ECO:0007669"/>
    <property type="project" value="InterPro"/>
</dbReference>
<dbReference type="PROSITE" id="PS51340">
    <property type="entry name" value="MOSC"/>
    <property type="match status" value="1"/>
</dbReference>
<gene>
    <name evidence="3" type="ORF">C2845_PM03G06290</name>
</gene>
<dbReference type="GO" id="GO:0032787">
    <property type="term" value="P:monocarboxylic acid metabolic process"/>
    <property type="evidence" value="ECO:0007669"/>
    <property type="project" value="UniProtKB-ARBA"/>
</dbReference>
<evidence type="ECO:0000259" key="2">
    <source>
        <dbReference type="PROSITE" id="PS51340"/>
    </source>
</evidence>
<dbReference type="PANTHER" id="PTHR14237">
    <property type="entry name" value="MOLYBDOPTERIN COFACTOR SULFURASE MOSC"/>
    <property type="match status" value="1"/>
</dbReference>
<dbReference type="InterPro" id="IPR011037">
    <property type="entry name" value="Pyrv_Knase-like_insert_dom_sf"/>
</dbReference>
<protein>
    <recommendedName>
        <fullName evidence="2">MOSC domain-containing protein</fullName>
    </recommendedName>
</protein>
<dbReference type="InterPro" id="IPR005303">
    <property type="entry name" value="MOCOS_middle"/>
</dbReference>
<dbReference type="GO" id="GO:0030151">
    <property type="term" value="F:molybdenum ion binding"/>
    <property type="evidence" value="ECO:0007669"/>
    <property type="project" value="InterPro"/>
</dbReference>
<feature type="domain" description="MOSC" evidence="2">
    <location>
        <begin position="151"/>
        <end position="321"/>
    </location>
</feature>
<feature type="compositionally biased region" description="Basic and acidic residues" evidence="1">
    <location>
        <begin position="361"/>
        <end position="373"/>
    </location>
</feature>
<dbReference type="Pfam" id="PF03473">
    <property type="entry name" value="MOSC"/>
    <property type="match status" value="1"/>
</dbReference>
<dbReference type="SUPFAM" id="SSF50800">
    <property type="entry name" value="PK beta-barrel domain-like"/>
    <property type="match status" value="1"/>
</dbReference>
<keyword evidence="4" id="KW-1185">Reference proteome</keyword>
<dbReference type="AlphaFoldDB" id="A0A3L6TBM7"/>
<name>A0A3L6TBM7_PANMI</name>
<dbReference type="SUPFAM" id="SSF141673">
    <property type="entry name" value="MOSC N-terminal domain-like"/>
    <property type="match status" value="1"/>
</dbReference>
<dbReference type="InterPro" id="IPR005302">
    <property type="entry name" value="MoCF_Sase_C"/>
</dbReference>
<feature type="region of interest" description="Disordered" evidence="1">
    <location>
        <begin position="361"/>
        <end position="393"/>
    </location>
</feature>